<proteinExistence type="predicted"/>
<evidence type="ECO:0000313" key="1">
    <source>
        <dbReference type="EMBL" id="TQF11972.1"/>
    </source>
</evidence>
<dbReference type="Proteomes" id="UP000315369">
    <property type="component" value="Unassembled WGS sequence"/>
</dbReference>
<evidence type="ECO:0000313" key="2">
    <source>
        <dbReference type="Proteomes" id="UP000315369"/>
    </source>
</evidence>
<keyword evidence="2" id="KW-1185">Reference proteome</keyword>
<dbReference type="AlphaFoldDB" id="A0A540WSI8"/>
<sequence>MAERIWGPEQGPGLALGDFSPSRVFADLPLSARQLRELIRTAVLSHRGEALEFPVEVPG</sequence>
<reference evidence="1 2" key="1">
    <citation type="submission" date="2019-06" db="EMBL/GenBank/DDBJ databases">
        <authorList>
            <person name="Livingstone P."/>
            <person name="Whitworth D."/>
        </authorList>
    </citation>
    <scope>NUCLEOTIDE SEQUENCE [LARGE SCALE GENOMIC DNA]</scope>
    <source>
        <strain evidence="1 2">AM401</strain>
    </source>
</reference>
<comment type="caution">
    <text evidence="1">The sequence shown here is derived from an EMBL/GenBank/DDBJ whole genome shotgun (WGS) entry which is preliminary data.</text>
</comment>
<name>A0A540WSI8_9BACT</name>
<accession>A0A540WSI8</accession>
<gene>
    <name evidence="1" type="ORF">FJV41_31405</name>
</gene>
<protein>
    <submittedName>
        <fullName evidence="1">Uncharacterized protein</fullName>
    </submittedName>
</protein>
<organism evidence="1 2">
    <name type="scientific">Myxococcus llanfairpwllgwyngyllgogerychwyrndrobwllllantysiliogogogochensis</name>
    <dbReference type="NCBI Taxonomy" id="2590453"/>
    <lineage>
        <taxon>Bacteria</taxon>
        <taxon>Pseudomonadati</taxon>
        <taxon>Myxococcota</taxon>
        <taxon>Myxococcia</taxon>
        <taxon>Myxococcales</taxon>
        <taxon>Cystobacterineae</taxon>
        <taxon>Myxococcaceae</taxon>
        <taxon>Myxococcus</taxon>
    </lineage>
</organism>
<dbReference type="EMBL" id="VIFM01000161">
    <property type="protein sequence ID" value="TQF11972.1"/>
    <property type="molecule type" value="Genomic_DNA"/>
</dbReference>